<comment type="caution">
    <text evidence="2">The sequence shown here is derived from an EMBL/GenBank/DDBJ whole genome shotgun (WGS) entry which is preliminary data.</text>
</comment>
<dbReference type="EMBL" id="JAGMVJ010000002">
    <property type="protein sequence ID" value="KAH7093216.1"/>
    <property type="molecule type" value="Genomic_DNA"/>
</dbReference>
<evidence type="ECO:0000313" key="2">
    <source>
        <dbReference type="EMBL" id="KAH7093216.1"/>
    </source>
</evidence>
<dbReference type="AlphaFoldDB" id="A0A8K0RHS9"/>
<feature type="transmembrane region" description="Helical" evidence="1">
    <location>
        <begin position="84"/>
        <end position="104"/>
    </location>
</feature>
<feature type="transmembrane region" description="Helical" evidence="1">
    <location>
        <begin position="452"/>
        <end position="474"/>
    </location>
</feature>
<reference evidence="2" key="1">
    <citation type="journal article" date="2021" name="Nat. Commun.">
        <title>Genetic determinants of endophytism in the Arabidopsis root mycobiome.</title>
        <authorList>
            <person name="Mesny F."/>
            <person name="Miyauchi S."/>
            <person name="Thiergart T."/>
            <person name="Pickel B."/>
            <person name="Atanasova L."/>
            <person name="Karlsson M."/>
            <person name="Huettel B."/>
            <person name="Barry K.W."/>
            <person name="Haridas S."/>
            <person name="Chen C."/>
            <person name="Bauer D."/>
            <person name="Andreopoulos W."/>
            <person name="Pangilinan J."/>
            <person name="LaButti K."/>
            <person name="Riley R."/>
            <person name="Lipzen A."/>
            <person name="Clum A."/>
            <person name="Drula E."/>
            <person name="Henrissat B."/>
            <person name="Kohler A."/>
            <person name="Grigoriev I.V."/>
            <person name="Martin F.M."/>
            <person name="Hacquard S."/>
        </authorList>
    </citation>
    <scope>NUCLEOTIDE SEQUENCE</scope>
    <source>
        <strain evidence="2">MPI-SDFR-AT-0120</strain>
    </source>
</reference>
<accession>A0A8K0RHS9</accession>
<keyword evidence="1" id="KW-1133">Transmembrane helix</keyword>
<evidence type="ECO:0000256" key="1">
    <source>
        <dbReference type="SAM" id="Phobius"/>
    </source>
</evidence>
<dbReference type="OrthoDB" id="3749806at2759"/>
<name>A0A8K0RHS9_9PLEO</name>
<protein>
    <submittedName>
        <fullName evidence="2">Uncharacterized protein</fullName>
    </submittedName>
</protein>
<organism evidence="2 3">
    <name type="scientific">Paraphoma chrysanthemicola</name>
    <dbReference type="NCBI Taxonomy" id="798071"/>
    <lineage>
        <taxon>Eukaryota</taxon>
        <taxon>Fungi</taxon>
        <taxon>Dikarya</taxon>
        <taxon>Ascomycota</taxon>
        <taxon>Pezizomycotina</taxon>
        <taxon>Dothideomycetes</taxon>
        <taxon>Pleosporomycetidae</taxon>
        <taxon>Pleosporales</taxon>
        <taxon>Pleosporineae</taxon>
        <taxon>Phaeosphaeriaceae</taxon>
        <taxon>Paraphoma</taxon>
    </lineage>
</organism>
<proteinExistence type="predicted"/>
<keyword evidence="1" id="KW-0472">Membrane</keyword>
<gene>
    <name evidence="2" type="ORF">FB567DRAFT_575963</name>
</gene>
<sequence>MDPNPTYPVLPDWPLKQDVFTGFWINRSLGRFQAATITLDQRMWNMFIAFIALFIGATARSIWKLISHVWRHRLTGRFGGRLRALSLFGVAVAVSSLTTAASFFSSDLFNSTPSEVLIAGRHCGTLPFGYPDNEVAQGGRVTGYNSQKSWEDYSYATQCYHNKTNAGCDKFAYPSLPYTSDRNARCPFAPEICKLAYDNLVLDTGEVDSVKHPGLNRGPRFTLRYRTHCGPLVTKGFVFSVPLPNTTQNFLDYRYGKDRDGAWSIFWIERDDKRFKLPGRTYRTASAASDDGPYFADQPVGVLGCSTQRFICNPDAPEADCINSMSRNKSVLAIQKAWPNLQDQQKMFPILAATYQFGIGKGQPDAMYELSGAPVLLARNTMTNNRQTARLPSNQWQLEREHIFTASLAAWQSSIVAYARGSWYGHPSCDADFPCERICHSQRVRTTDFHSVSAWTLFILLISGGVFMLMVLYLEEIFDMTLEYTSLGKNARLRRGHAEWKAGSTLQLQRIAHENLGFGTWKRTDEAVPVTDRGDTLGTFNIDDEKHALLVNLSMERRSHMRDVSVGSGGNLGQENGIEAEGIITEFSVAKTLLRGFPSYPGSYTKILWGKADGMT</sequence>
<dbReference type="Proteomes" id="UP000813461">
    <property type="component" value="Unassembled WGS sequence"/>
</dbReference>
<evidence type="ECO:0000313" key="3">
    <source>
        <dbReference type="Proteomes" id="UP000813461"/>
    </source>
</evidence>
<keyword evidence="1" id="KW-0812">Transmembrane</keyword>
<keyword evidence="3" id="KW-1185">Reference proteome</keyword>
<feature type="transmembrane region" description="Helical" evidence="1">
    <location>
        <begin position="43"/>
        <end position="63"/>
    </location>
</feature>